<dbReference type="Proteomes" id="UP000281726">
    <property type="component" value="Unassembled WGS sequence"/>
</dbReference>
<reference evidence="5 6" key="1">
    <citation type="journal article" date="2004" name="Syst. Appl. Microbiol.">
        <title>Cryptoendolithic actinomycetes from antarctic sandstone rock samples: Micromonospora endolithica sp. nov. and two isolates related to Micromonospora coerulea Jensen 1932.</title>
        <authorList>
            <person name="Hirsch P."/>
            <person name="Mevs U."/>
            <person name="Kroppenstedt R.M."/>
            <person name="Schumann P."/>
            <person name="Stackebrandt E."/>
        </authorList>
    </citation>
    <scope>NUCLEOTIDE SEQUENCE [LARGE SCALE GENOMIC DNA]</scope>
    <source>
        <strain evidence="5 6">JCM 12677</strain>
    </source>
</reference>
<dbReference type="SUPFAM" id="SSF52540">
    <property type="entry name" value="P-loop containing nucleoside triphosphate hydrolases"/>
    <property type="match status" value="1"/>
</dbReference>
<accession>A0A3A9ZEQ0</accession>
<dbReference type="Gene3D" id="3.40.50.300">
    <property type="entry name" value="P-loop containing nucleotide triphosphate hydrolases"/>
    <property type="match status" value="2"/>
</dbReference>
<organism evidence="5 6">
    <name type="scientific">Micromonospora endolithica</name>
    <dbReference type="NCBI Taxonomy" id="230091"/>
    <lineage>
        <taxon>Bacteria</taxon>
        <taxon>Bacillati</taxon>
        <taxon>Actinomycetota</taxon>
        <taxon>Actinomycetes</taxon>
        <taxon>Micromonosporales</taxon>
        <taxon>Micromonosporaceae</taxon>
        <taxon>Micromonospora</taxon>
    </lineage>
</organism>
<evidence type="ECO:0000313" key="5">
    <source>
        <dbReference type="EMBL" id="RKN46194.1"/>
    </source>
</evidence>
<proteinExistence type="inferred from homology"/>
<protein>
    <recommendedName>
        <fullName evidence="3">Nuclease SbcCD subunit C</fullName>
    </recommendedName>
</protein>
<dbReference type="OrthoDB" id="4428168at2"/>
<evidence type="ECO:0000313" key="6">
    <source>
        <dbReference type="Proteomes" id="UP000281726"/>
    </source>
</evidence>
<dbReference type="Pfam" id="PF02463">
    <property type="entry name" value="SMC_N"/>
    <property type="match status" value="1"/>
</dbReference>
<dbReference type="PANTHER" id="PTHR32114:SF2">
    <property type="entry name" value="ABC TRANSPORTER ABCH.3"/>
    <property type="match status" value="1"/>
</dbReference>
<evidence type="ECO:0000256" key="1">
    <source>
        <dbReference type="ARBA" id="ARBA00006930"/>
    </source>
</evidence>
<feature type="domain" description="RecF/RecN/SMC N-terminal" evidence="4">
    <location>
        <begin position="64"/>
        <end position="645"/>
    </location>
</feature>
<dbReference type="PANTHER" id="PTHR32114">
    <property type="entry name" value="ABC TRANSPORTER ABCH.3"/>
    <property type="match status" value="1"/>
</dbReference>
<comment type="similarity">
    <text evidence="1">Belongs to the SMC family. SbcC subfamily.</text>
</comment>
<dbReference type="EMBL" id="RBAK01000005">
    <property type="protein sequence ID" value="RKN46194.1"/>
    <property type="molecule type" value="Genomic_DNA"/>
</dbReference>
<keyword evidence="6" id="KW-1185">Reference proteome</keyword>
<comment type="subunit">
    <text evidence="2">Heterodimer of SbcC and SbcD.</text>
</comment>
<dbReference type="InterPro" id="IPR003395">
    <property type="entry name" value="RecF/RecN/SMC_N"/>
</dbReference>
<dbReference type="AlphaFoldDB" id="A0A3A9ZEQ0"/>
<comment type="caution">
    <text evidence="5">The sequence shown here is derived from an EMBL/GenBank/DDBJ whole genome shotgun (WGS) entry which is preliminary data.</text>
</comment>
<evidence type="ECO:0000256" key="3">
    <source>
        <dbReference type="ARBA" id="ARBA00013368"/>
    </source>
</evidence>
<sequence length="802" mass="86724">MNDTLTLYQELVDRLQRSQVPGPVSDLVLAAFHGGQVLDDVLRGEALPPSPELGEAGGATPQAFLEEVRVAGFRGIGQQVTVGRLPKTGLTVFVGRNGSGKSSIAEAVEYALTDDSLRWAQRPPAFREGWRNLHHDGASEIRLSLRLDSGQQVTTHRTWPAGASDLTSGTVTTTMGGAAMPPGQAPEWIDQATRYRPFLSARDLERVITAKPTELYDAIAPILGLGPLRDTDARLQQRRKVYDDRAKALKAAFTELREQLGQVDDDRARDALSALGARPLRANLTLLADLACGDTATSEEPAAAAARRLAQQDLPDLGGALVALAESAAAMREATATDSGAADRSARLLRAALDVHHDRGNGPCPVCRVGTLDQDWRTQAEEELATIAAVAAAARAAQQAHAHARRTVDGLLGDIHRLLAPAAATLAPYVPGESAAMCEALAGLGPDRVSWDSVVAAHTTLVKAAAGWLAQRQDAWREPGAAIRRWVDAAAMVRAEAPALALLTKARAALDTAEKAIRADRLGSFAAQSDRIWQKLRQESNVELRRLRMEGVNNTRRILFPVAADGVETSALAVMSQGELHALGLAVFLPRACADTSPYRFVIIDDPVQSMDPTKIDGLAEVLREIALTRQVIVFTHDDRLPEAIRRLDIEADVREVTRREGSIVEVRKVCDPADRYLDDARALVAADIADEAKYLMVAGFCRSAIESVSMDRYRAAEHRRGTPYQQIQEGLSRAHTVKDRLSLGLFGRLVPRPELFARLDRDYGTQATRTVKAVADAVHGHRSMPVRAMVANTAALVGRLR</sequence>
<evidence type="ECO:0000259" key="4">
    <source>
        <dbReference type="Pfam" id="PF02463"/>
    </source>
</evidence>
<name>A0A3A9ZEQ0_9ACTN</name>
<dbReference type="RefSeq" id="WP_120728977.1">
    <property type="nucleotide sequence ID" value="NZ_RBAK01000005.1"/>
</dbReference>
<dbReference type="InterPro" id="IPR027417">
    <property type="entry name" value="P-loop_NTPase"/>
</dbReference>
<gene>
    <name evidence="5" type="ORF">D7223_14755</name>
</gene>
<evidence type="ECO:0000256" key="2">
    <source>
        <dbReference type="ARBA" id="ARBA00011322"/>
    </source>
</evidence>